<feature type="transmembrane region" description="Helical" evidence="1">
    <location>
        <begin position="105"/>
        <end position="123"/>
    </location>
</feature>
<dbReference type="RefSeq" id="WP_263342009.1">
    <property type="nucleotide sequence ID" value="NZ_JAGSYH010000009.1"/>
</dbReference>
<dbReference type="Proteomes" id="UP001596091">
    <property type="component" value="Unassembled WGS sequence"/>
</dbReference>
<proteinExistence type="predicted"/>
<evidence type="ECO:0000256" key="1">
    <source>
        <dbReference type="SAM" id="Phobius"/>
    </source>
</evidence>
<organism evidence="2 3">
    <name type="scientific">Acidicapsa dinghuensis</name>
    <dbReference type="NCBI Taxonomy" id="2218256"/>
    <lineage>
        <taxon>Bacteria</taxon>
        <taxon>Pseudomonadati</taxon>
        <taxon>Acidobacteriota</taxon>
        <taxon>Terriglobia</taxon>
        <taxon>Terriglobales</taxon>
        <taxon>Acidobacteriaceae</taxon>
        <taxon>Acidicapsa</taxon>
    </lineage>
</organism>
<evidence type="ECO:0000313" key="2">
    <source>
        <dbReference type="EMBL" id="MFC5864276.1"/>
    </source>
</evidence>
<keyword evidence="1" id="KW-0472">Membrane</keyword>
<reference evidence="3" key="1">
    <citation type="journal article" date="2019" name="Int. J. Syst. Evol. Microbiol.">
        <title>The Global Catalogue of Microorganisms (GCM) 10K type strain sequencing project: providing services to taxonomists for standard genome sequencing and annotation.</title>
        <authorList>
            <consortium name="The Broad Institute Genomics Platform"/>
            <consortium name="The Broad Institute Genome Sequencing Center for Infectious Disease"/>
            <person name="Wu L."/>
            <person name="Ma J."/>
        </authorList>
    </citation>
    <scope>NUCLEOTIDE SEQUENCE [LARGE SCALE GENOMIC DNA]</scope>
    <source>
        <strain evidence="3">JCM 4087</strain>
    </source>
</reference>
<keyword evidence="3" id="KW-1185">Reference proteome</keyword>
<protein>
    <submittedName>
        <fullName evidence="2">Uncharacterized protein</fullName>
    </submittedName>
</protein>
<accession>A0ABW1EJ13</accession>
<gene>
    <name evidence="2" type="ORF">ACFPT7_18365</name>
</gene>
<sequence>MSPRKSEAESEIEDLDVPVVALRQEVRGICGRVLPFAARLTPAQRRNEWLREWRAELWCLQHGGRRVRWDHDVMSAASLAYGMMADAAWLGFDAALAKRRGTASACLWVLAAWCLVCAGLERMMMGSWTVFWSVLETHFLNGYIFIAAPAIFASAATNPVRPPRCEGTHRRGWLTTKARWNLFLWAKVALTLALGFFACMAATAPLRMEIGRWADWVEMPLFAVTVTAGLRWALLNQEQRCQTCLRMLKQPTRLGPPSYNFLEWSGMELACSDGHGQLHVPEMRGSWCWYDLWVERESGSETVERIA</sequence>
<comment type="caution">
    <text evidence="2">The sequence shown here is derived from an EMBL/GenBank/DDBJ whole genome shotgun (WGS) entry which is preliminary data.</text>
</comment>
<evidence type="ECO:0000313" key="3">
    <source>
        <dbReference type="Proteomes" id="UP001596091"/>
    </source>
</evidence>
<keyword evidence="1" id="KW-0812">Transmembrane</keyword>
<keyword evidence="1" id="KW-1133">Transmembrane helix</keyword>
<feature type="transmembrane region" description="Helical" evidence="1">
    <location>
        <begin position="182"/>
        <end position="204"/>
    </location>
</feature>
<dbReference type="EMBL" id="JBHSPH010000009">
    <property type="protein sequence ID" value="MFC5864276.1"/>
    <property type="molecule type" value="Genomic_DNA"/>
</dbReference>
<name>A0ABW1EJ13_9BACT</name>
<feature type="transmembrane region" description="Helical" evidence="1">
    <location>
        <begin position="143"/>
        <end position="161"/>
    </location>
</feature>